<evidence type="ECO:0000313" key="1">
    <source>
        <dbReference type="EMBL" id="QUC66896.1"/>
    </source>
</evidence>
<keyword evidence="1" id="KW-0326">Glycosidase</keyword>
<sequence length="613" mass="69485">MDNKHCNFHVLLLLLLLLLVLPLFASADGTTISYEGTDYPQDAEYIDLGNFVVTDFDAFTAFLDQMPSLRQVDMWQNRMTADQCDMLAARYPDMRWGWTMVIRNRDHEHLVRTDYTSWSTLHNDTSAKHNSEDFSVLKYCWNLMALDVGHNNVTNLDFLYDLPNLRILIVACNTIEDITPIASLKHLEYLELFKNRILDISPLEGLDHLMDLNLCFNRIEDLSPVLKLPNLKRLWMYSCRKINAVPVGEDVDAIRAAFPNTNINTTHYSTLGGWRMITQTKRDPHYEVILKNFGENHLHPRTEYVPFEDSWPSEDVVIPESEEPLELLAPQDFSDKGYMLPIDYSIGSAPKASGYTGNDTYSDSTITVSIGSGVYEDCQYWTADILLKDASQLRTLAASLNGSFETTGQMDAIRLAERANAVLAINGDYFSSTEKRGLGYIVRQGTLYENNLDPVGKWNALLMDVLLVDEDGDFTGIHQPQEGSVPAHINGKRVLNSFSFGPILVENGRPVDDFRGTDRWINMAWMDPRQRICICQVDHLHYKVVCCAGPSQKNGGMTLHQFADFVATLDVKIAYNLDGGDSTLLFFRGNKVNELGYQSQRKLTDIIYFASAE</sequence>
<evidence type="ECO:0000313" key="2">
    <source>
        <dbReference type="Proteomes" id="UP000682782"/>
    </source>
</evidence>
<organism evidence="1 2">
    <name type="scientific">Aristaeella hokkaidonensis</name>
    <dbReference type="NCBI Taxonomy" id="3046382"/>
    <lineage>
        <taxon>Bacteria</taxon>
        <taxon>Bacillati</taxon>
        <taxon>Bacillota</taxon>
        <taxon>Clostridia</taxon>
        <taxon>Eubacteriales</taxon>
        <taxon>Aristaeellaceae</taxon>
        <taxon>Aristaeella</taxon>
    </lineage>
</organism>
<keyword evidence="1" id="KW-0378">Hydrolase</keyword>
<proteinExistence type="predicted"/>
<protein>
    <submittedName>
        <fullName evidence="1">Phosphodiester glycosidase family protein</fullName>
    </submittedName>
</protein>
<accession>A0AC61N8F7</accession>
<keyword evidence="2" id="KW-1185">Reference proteome</keyword>
<dbReference type="EMBL" id="CP068393">
    <property type="protein sequence ID" value="QUC66896.1"/>
    <property type="molecule type" value="Genomic_DNA"/>
</dbReference>
<reference evidence="1" key="1">
    <citation type="submission" date="2021-01" db="EMBL/GenBank/DDBJ databases">
        <title>Complete genome sequence of Clostridiales bacterium R-7.</title>
        <authorList>
            <person name="Mahoney-Kurpe S.C."/>
            <person name="Palevich N."/>
            <person name="Koike S."/>
            <person name="Moon C.D."/>
            <person name="Attwood G.T."/>
        </authorList>
    </citation>
    <scope>NUCLEOTIDE SEQUENCE</scope>
    <source>
        <strain evidence="1">R-7</strain>
    </source>
</reference>
<gene>
    <name evidence="1" type="ORF">JYE49_13805</name>
</gene>
<name>A0AC61N8F7_9FIRM</name>
<dbReference type="Proteomes" id="UP000682782">
    <property type="component" value="Chromosome"/>
</dbReference>